<dbReference type="EMBL" id="BMSA01000007">
    <property type="protein sequence ID" value="GGT51378.1"/>
    <property type="molecule type" value="Genomic_DNA"/>
</dbReference>
<organism evidence="1 2">
    <name type="scientific">Streptomyces phaeofaciens</name>
    <dbReference type="NCBI Taxonomy" id="68254"/>
    <lineage>
        <taxon>Bacteria</taxon>
        <taxon>Bacillati</taxon>
        <taxon>Actinomycetota</taxon>
        <taxon>Actinomycetes</taxon>
        <taxon>Kitasatosporales</taxon>
        <taxon>Streptomycetaceae</taxon>
        <taxon>Streptomyces</taxon>
    </lineage>
</organism>
<dbReference type="Gene3D" id="1.20.1270.360">
    <property type="match status" value="1"/>
</dbReference>
<evidence type="ECO:0000313" key="2">
    <source>
        <dbReference type="Proteomes" id="UP000646776"/>
    </source>
</evidence>
<accession>A0A918LUG6</accession>
<comment type="caution">
    <text evidence="1">The sequence shown here is derived from an EMBL/GenBank/DDBJ whole genome shotgun (WGS) entry which is preliminary data.</text>
</comment>
<dbReference type="PANTHER" id="PTHR37310">
    <property type="entry name" value="CYTOPLASMIC PROTEIN-RELATED"/>
    <property type="match status" value="1"/>
</dbReference>
<proteinExistence type="predicted"/>
<dbReference type="PANTHER" id="PTHR37310:SF1">
    <property type="entry name" value="CYTOPLASMIC PROTEIN"/>
    <property type="match status" value="1"/>
</dbReference>
<keyword evidence="2" id="KW-1185">Reference proteome</keyword>
<dbReference type="InterPro" id="IPR005560">
    <property type="entry name" value="Csp_YhjQ"/>
</dbReference>
<dbReference type="AlphaFoldDB" id="A0A918LUG6"/>
<name>A0A918LUG6_9ACTN</name>
<protein>
    <submittedName>
        <fullName evidence="1">Ferredoxin</fullName>
    </submittedName>
</protein>
<dbReference type="Proteomes" id="UP000646776">
    <property type="component" value="Unassembled WGS sequence"/>
</dbReference>
<dbReference type="Pfam" id="PF03860">
    <property type="entry name" value="Csp"/>
    <property type="match status" value="1"/>
</dbReference>
<evidence type="ECO:0000313" key="1">
    <source>
        <dbReference type="EMBL" id="GGT51378.1"/>
    </source>
</evidence>
<reference evidence="1" key="2">
    <citation type="submission" date="2020-09" db="EMBL/GenBank/DDBJ databases">
        <authorList>
            <person name="Sun Q."/>
            <person name="Ohkuma M."/>
        </authorList>
    </citation>
    <scope>NUCLEOTIDE SEQUENCE</scope>
    <source>
        <strain evidence="1">JCM 4125</strain>
    </source>
</reference>
<gene>
    <name evidence="1" type="ORF">GCM10010226_30690</name>
</gene>
<reference evidence="1" key="1">
    <citation type="journal article" date="2014" name="Int. J. Syst. Evol. Microbiol.">
        <title>Complete genome sequence of Corynebacterium casei LMG S-19264T (=DSM 44701T), isolated from a smear-ripened cheese.</title>
        <authorList>
            <consortium name="US DOE Joint Genome Institute (JGI-PGF)"/>
            <person name="Walter F."/>
            <person name="Albersmeier A."/>
            <person name="Kalinowski J."/>
            <person name="Ruckert C."/>
        </authorList>
    </citation>
    <scope>NUCLEOTIDE SEQUENCE</scope>
    <source>
        <strain evidence="1">JCM 4125</strain>
    </source>
</reference>
<sequence>MGLRGNPPGVTSTTSQQELFRFLEDRFVCAQACAECAHACALRAGLVAPDGTEPHERVRRQGILCADVCDATCRALSEDHRMDEAALHAQLEWCRTVCLETAHALDRHPGAHETAAACRDCAKICTEFMTTLAGPR</sequence>